<keyword evidence="1" id="KW-0175">Coiled coil</keyword>
<proteinExistence type="predicted"/>
<feature type="coiled-coil region" evidence="1">
    <location>
        <begin position="115"/>
        <end position="168"/>
    </location>
</feature>
<gene>
    <name evidence="3" type="ORF">Shyd_65070</name>
</gene>
<name>A0ABQ3PJD7_9ACTN</name>
<dbReference type="Proteomes" id="UP001052739">
    <property type="component" value="Unassembled WGS sequence"/>
</dbReference>
<feature type="compositionally biased region" description="Basic and acidic residues" evidence="2">
    <location>
        <begin position="96"/>
        <end position="108"/>
    </location>
</feature>
<dbReference type="EMBL" id="BNDW01000068">
    <property type="protein sequence ID" value="GHI25136.1"/>
    <property type="molecule type" value="Genomic_DNA"/>
</dbReference>
<comment type="caution">
    <text evidence="3">The sequence shown here is derived from an EMBL/GenBank/DDBJ whole genome shotgun (WGS) entry which is preliminary data.</text>
</comment>
<keyword evidence="4" id="KW-1185">Reference proteome</keyword>
<reference evidence="3" key="1">
    <citation type="submission" date="2024-05" db="EMBL/GenBank/DDBJ databases">
        <title>Whole genome shotgun sequence of Streptomyces hydrogenans NBRC 13475.</title>
        <authorList>
            <person name="Komaki H."/>
            <person name="Tamura T."/>
        </authorList>
    </citation>
    <scope>NUCLEOTIDE SEQUENCE</scope>
    <source>
        <strain evidence="3">NBRC 13475</strain>
    </source>
</reference>
<feature type="region of interest" description="Disordered" evidence="2">
    <location>
        <begin position="68"/>
        <end position="108"/>
    </location>
</feature>
<evidence type="ECO:0000256" key="2">
    <source>
        <dbReference type="SAM" id="MobiDB-lite"/>
    </source>
</evidence>
<evidence type="ECO:0000256" key="1">
    <source>
        <dbReference type="SAM" id="Coils"/>
    </source>
</evidence>
<evidence type="ECO:0000313" key="4">
    <source>
        <dbReference type="Proteomes" id="UP001052739"/>
    </source>
</evidence>
<accession>A0ABQ3PJD7</accession>
<organism evidence="3 4">
    <name type="scientific">Streptomyces hydrogenans</name>
    <dbReference type="NCBI Taxonomy" id="1873719"/>
    <lineage>
        <taxon>Bacteria</taxon>
        <taxon>Bacillati</taxon>
        <taxon>Actinomycetota</taxon>
        <taxon>Actinomycetes</taxon>
        <taxon>Kitasatosporales</taxon>
        <taxon>Streptomycetaceae</taxon>
        <taxon>Streptomyces</taxon>
    </lineage>
</organism>
<protein>
    <submittedName>
        <fullName evidence="3">Uncharacterized protein</fullName>
    </submittedName>
</protein>
<evidence type="ECO:0000313" key="3">
    <source>
        <dbReference type="EMBL" id="GHI25136.1"/>
    </source>
</evidence>
<sequence>MSRPIYRKLKKEVREVVEWAEPLGWALQGETDSKNHWILRHVATGQDVHLPCTPRNTRTLENSKAKIRRLSGMSSESGPAARYRHESRQSGFDMRSAAREAKGRAEERERIAAEHAEWQADVAGIEAQLDEAMRALVALNPRRHPLQVRKLAVRIVELEEKLEDLTTE</sequence>
<dbReference type="RefSeq" id="WP_190221387.1">
    <property type="nucleotide sequence ID" value="NZ_BNBS01000001.1"/>
</dbReference>